<gene>
    <name evidence="1" type="ORF">KFK09_001050</name>
</gene>
<keyword evidence="2" id="KW-1185">Reference proteome</keyword>
<accession>A0A8T3CA63</accession>
<organism evidence="1 2">
    <name type="scientific">Dendrobium nobile</name>
    <name type="common">Orchid</name>
    <dbReference type="NCBI Taxonomy" id="94219"/>
    <lineage>
        <taxon>Eukaryota</taxon>
        <taxon>Viridiplantae</taxon>
        <taxon>Streptophyta</taxon>
        <taxon>Embryophyta</taxon>
        <taxon>Tracheophyta</taxon>
        <taxon>Spermatophyta</taxon>
        <taxon>Magnoliopsida</taxon>
        <taxon>Liliopsida</taxon>
        <taxon>Asparagales</taxon>
        <taxon>Orchidaceae</taxon>
        <taxon>Epidendroideae</taxon>
        <taxon>Malaxideae</taxon>
        <taxon>Dendrobiinae</taxon>
        <taxon>Dendrobium</taxon>
    </lineage>
</organism>
<comment type="caution">
    <text evidence="1">The sequence shown here is derived from an EMBL/GenBank/DDBJ whole genome shotgun (WGS) entry which is preliminary data.</text>
</comment>
<evidence type="ECO:0000313" key="1">
    <source>
        <dbReference type="EMBL" id="KAI0531494.1"/>
    </source>
</evidence>
<sequence>MSIVVGQFIYNIYSPSYSLRIENLDDAASAINDFNINRAHILYDLFSFLP</sequence>
<evidence type="ECO:0000313" key="2">
    <source>
        <dbReference type="Proteomes" id="UP000829196"/>
    </source>
</evidence>
<reference evidence="1" key="1">
    <citation type="journal article" date="2022" name="Front. Genet.">
        <title>Chromosome-Scale Assembly of the Dendrobium nobile Genome Provides Insights Into the Molecular Mechanism of the Biosynthesis of the Medicinal Active Ingredient of Dendrobium.</title>
        <authorList>
            <person name="Xu Q."/>
            <person name="Niu S.-C."/>
            <person name="Li K.-L."/>
            <person name="Zheng P.-J."/>
            <person name="Zhang X.-J."/>
            <person name="Jia Y."/>
            <person name="Liu Y."/>
            <person name="Niu Y.-X."/>
            <person name="Yu L.-H."/>
            <person name="Chen D.-F."/>
            <person name="Zhang G.-Q."/>
        </authorList>
    </citation>
    <scope>NUCLEOTIDE SEQUENCE</scope>
    <source>
        <tissue evidence="1">Leaf</tissue>
    </source>
</reference>
<proteinExistence type="predicted"/>
<dbReference type="EMBL" id="JAGYWB010000001">
    <property type="protein sequence ID" value="KAI0531494.1"/>
    <property type="molecule type" value="Genomic_DNA"/>
</dbReference>
<protein>
    <submittedName>
        <fullName evidence="1">Uncharacterized protein</fullName>
    </submittedName>
</protein>
<dbReference type="AlphaFoldDB" id="A0A8T3CA63"/>
<dbReference type="Proteomes" id="UP000829196">
    <property type="component" value="Unassembled WGS sequence"/>
</dbReference>
<name>A0A8T3CA63_DENNO</name>